<accession>A0ABT3TEW4</accession>
<name>A0ABT3TEW4_9GAMM</name>
<proteinExistence type="predicted"/>
<organism evidence="1 2">
    <name type="scientific">Candidatus Litorirhabdus singularis</name>
    <dbReference type="NCBI Taxonomy" id="2518993"/>
    <lineage>
        <taxon>Bacteria</taxon>
        <taxon>Pseudomonadati</taxon>
        <taxon>Pseudomonadota</taxon>
        <taxon>Gammaproteobacteria</taxon>
        <taxon>Cellvibrionales</taxon>
        <taxon>Halieaceae</taxon>
        <taxon>Candidatus Litorirhabdus</taxon>
    </lineage>
</organism>
<evidence type="ECO:0000313" key="2">
    <source>
        <dbReference type="Proteomes" id="UP001143362"/>
    </source>
</evidence>
<protein>
    <recommendedName>
        <fullName evidence="3">DDE domain-containing protein</fullName>
    </recommendedName>
</protein>
<reference evidence="1" key="1">
    <citation type="submission" date="2019-02" db="EMBL/GenBank/DDBJ databases">
        <authorList>
            <person name="Li S.-H."/>
        </authorList>
    </citation>
    <scope>NUCLEOTIDE SEQUENCE</scope>
    <source>
        <strain evidence="1">IMCC14734</strain>
    </source>
</reference>
<keyword evidence="2" id="KW-1185">Reference proteome</keyword>
<evidence type="ECO:0008006" key="3">
    <source>
        <dbReference type="Google" id="ProtNLM"/>
    </source>
</evidence>
<dbReference type="EMBL" id="SHNN01000001">
    <property type="protein sequence ID" value="MCX2980841.1"/>
    <property type="molecule type" value="Genomic_DNA"/>
</dbReference>
<sequence length="61" mass="6877">MGYAKVGELSGSREAIRLLRSSGTEPTKIVTDKLRSYPVAHRKVMPDTIHSTQQHENNRVE</sequence>
<gene>
    <name evidence="1" type="ORF">EYC98_08120</name>
</gene>
<evidence type="ECO:0000313" key="1">
    <source>
        <dbReference type="EMBL" id="MCX2980841.1"/>
    </source>
</evidence>
<comment type="caution">
    <text evidence="1">The sequence shown here is derived from an EMBL/GenBank/DDBJ whole genome shotgun (WGS) entry which is preliminary data.</text>
</comment>
<dbReference type="Proteomes" id="UP001143362">
    <property type="component" value="Unassembled WGS sequence"/>
</dbReference>